<name>Q4N636_THEPA</name>
<feature type="compositionally biased region" description="Low complexity" evidence="1">
    <location>
        <begin position="90"/>
        <end position="108"/>
    </location>
</feature>
<gene>
    <name evidence="3" type="ordered locus">TP02_0101</name>
</gene>
<sequence>MMGTPNLLFVKPKPPVLQVKEEEVKKCSTCNVTFFDTSSQKSHFKSEWHLYNIKRKNSQLPTITEEEFLLLKNQIQEMISTKSIKNTTRNGSSNSKSLDLKSDSGSSSLRNSEVSLKSKIFNQNKCLFNDVVSKSINDNVRYMEKHYTFFLPEKEYISDLEGLLRYLHNKIYHENKCLYCDKPFLDHYATLHHMVDKQHHKINDDRFDEISSFYDFIDSYVNLIVDSKKSSSSDGSSSYKTQEGQDEDWEDIFSSTNSPTSVENLLSSYGFKKAYIMENGNLSLPNGKEAVHRELSYVYKQNLVVHNPFALKNKQDKFKFRKKSEKKQIIMSQKQEQYRMGKRDLNIALKSYKLFVPVRQDICFV</sequence>
<proteinExistence type="predicted"/>
<evidence type="ECO:0000313" key="3">
    <source>
        <dbReference type="EMBL" id="EAN32387.1"/>
    </source>
</evidence>
<dbReference type="KEGG" id="tpv:TP02_0101"/>
<reference evidence="3 4" key="1">
    <citation type="journal article" date="2005" name="Science">
        <title>Genome sequence of Theileria parva, a bovine pathogen that transforms lymphocytes.</title>
        <authorList>
            <person name="Gardner M.J."/>
            <person name="Bishop R."/>
            <person name="Shah T."/>
            <person name="de Villiers E.P."/>
            <person name="Carlton J.M."/>
            <person name="Hall N."/>
            <person name="Ren Q."/>
            <person name="Paulsen I.T."/>
            <person name="Pain A."/>
            <person name="Berriman M."/>
            <person name="Wilson R.J.M."/>
            <person name="Sato S."/>
            <person name="Ralph S.A."/>
            <person name="Mann D.J."/>
            <person name="Xiong Z."/>
            <person name="Shallom S.J."/>
            <person name="Weidman J."/>
            <person name="Jiang L."/>
            <person name="Lynn J."/>
            <person name="Weaver B."/>
            <person name="Shoaibi A."/>
            <person name="Domingo A.R."/>
            <person name="Wasawo D."/>
            <person name="Crabtree J."/>
            <person name="Wortman J.R."/>
            <person name="Haas B."/>
            <person name="Angiuoli S.V."/>
            <person name="Creasy T.H."/>
            <person name="Lu C."/>
            <person name="Suh B."/>
            <person name="Silva J.C."/>
            <person name="Utterback T.R."/>
            <person name="Feldblyum T.V."/>
            <person name="Pertea M."/>
            <person name="Allen J."/>
            <person name="Nierman W.C."/>
            <person name="Taracha E.L.N."/>
            <person name="Salzberg S.L."/>
            <person name="White O.R."/>
            <person name="Fitzhugh H.A."/>
            <person name="Morzaria S."/>
            <person name="Venter J.C."/>
            <person name="Fraser C.M."/>
            <person name="Nene V."/>
        </authorList>
    </citation>
    <scope>NUCLEOTIDE SEQUENCE [LARGE SCALE GENOMIC DNA]</scope>
    <source>
        <strain evidence="3 4">Muguga</strain>
    </source>
</reference>
<dbReference type="PANTHER" id="PTHR13182">
    <property type="entry name" value="ZINC FINGER PROTEIN 622"/>
    <property type="match status" value="1"/>
</dbReference>
<organism evidence="3 4">
    <name type="scientific">Theileria parva</name>
    <name type="common">East coast fever infection agent</name>
    <dbReference type="NCBI Taxonomy" id="5875"/>
    <lineage>
        <taxon>Eukaryota</taxon>
        <taxon>Sar</taxon>
        <taxon>Alveolata</taxon>
        <taxon>Apicomplexa</taxon>
        <taxon>Aconoidasida</taxon>
        <taxon>Piroplasmida</taxon>
        <taxon>Theileriidae</taxon>
        <taxon>Theileria</taxon>
    </lineage>
</organism>
<dbReference type="InterPro" id="IPR013087">
    <property type="entry name" value="Znf_C2H2_type"/>
</dbReference>
<dbReference type="Proteomes" id="UP000001949">
    <property type="component" value="Unassembled WGS sequence"/>
</dbReference>
<dbReference type="InterPro" id="IPR036236">
    <property type="entry name" value="Znf_C2H2_sf"/>
</dbReference>
<evidence type="ECO:0000313" key="4">
    <source>
        <dbReference type="Proteomes" id="UP000001949"/>
    </source>
</evidence>
<dbReference type="InterPro" id="IPR041661">
    <property type="entry name" value="ZN622/Rei1/Reh1_Znf-C2H2"/>
</dbReference>
<dbReference type="OMA" id="QHHKIND"/>
<feature type="domain" description="C2H2-type" evidence="2">
    <location>
        <begin position="27"/>
        <end position="49"/>
    </location>
</feature>
<comment type="caution">
    <text evidence="3">The sequence shown here is derived from an EMBL/GenBank/DDBJ whole genome shotgun (WGS) entry which is preliminary data.</text>
</comment>
<evidence type="ECO:0000256" key="1">
    <source>
        <dbReference type="SAM" id="MobiDB-lite"/>
    </source>
</evidence>
<evidence type="ECO:0000259" key="2">
    <source>
        <dbReference type="PROSITE" id="PS00028"/>
    </source>
</evidence>
<protein>
    <recommendedName>
        <fullName evidence="2">C2H2-type domain-containing protein</fullName>
    </recommendedName>
</protein>
<dbReference type="PROSITE" id="PS00028">
    <property type="entry name" value="ZINC_FINGER_C2H2_1"/>
    <property type="match status" value="1"/>
</dbReference>
<feature type="region of interest" description="Disordered" evidence="1">
    <location>
        <begin position="228"/>
        <end position="247"/>
    </location>
</feature>
<dbReference type="Pfam" id="PF12756">
    <property type="entry name" value="zf-C2H2_2"/>
    <property type="match status" value="1"/>
</dbReference>
<dbReference type="VEuPathDB" id="PiroplasmaDB:TpMuguga_02g00101"/>
<dbReference type="EMBL" id="AAGK01000002">
    <property type="protein sequence ID" value="EAN32387.1"/>
    <property type="molecule type" value="Genomic_DNA"/>
</dbReference>
<dbReference type="GO" id="GO:0042273">
    <property type="term" value="P:ribosomal large subunit biogenesis"/>
    <property type="evidence" value="ECO:0007669"/>
    <property type="project" value="TreeGrafter"/>
</dbReference>
<dbReference type="AlphaFoldDB" id="Q4N636"/>
<dbReference type="GO" id="GO:0030687">
    <property type="term" value="C:preribosome, large subunit precursor"/>
    <property type="evidence" value="ECO:0007669"/>
    <property type="project" value="TreeGrafter"/>
</dbReference>
<dbReference type="STRING" id="5875.Q4N636"/>
<dbReference type="InterPro" id="IPR040025">
    <property type="entry name" value="Znf622/Rei1/Reh1"/>
</dbReference>
<dbReference type="InParanoid" id="Q4N636"/>
<dbReference type="GeneID" id="3501833"/>
<accession>Q4N636</accession>
<dbReference type="eggNOG" id="KOG2785">
    <property type="taxonomic scope" value="Eukaryota"/>
</dbReference>
<keyword evidence="4" id="KW-1185">Reference proteome</keyword>
<dbReference type="PANTHER" id="PTHR13182:SF8">
    <property type="entry name" value="CYTOPLASMIC 60S SUBUNIT BIOGENESIS FACTOR ZNF622"/>
    <property type="match status" value="1"/>
</dbReference>
<feature type="region of interest" description="Disordered" evidence="1">
    <location>
        <begin position="82"/>
        <end position="109"/>
    </location>
</feature>
<dbReference type="SUPFAM" id="SSF57667">
    <property type="entry name" value="beta-beta-alpha zinc fingers"/>
    <property type="match status" value="1"/>
</dbReference>